<evidence type="ECO:0008006" key="5">
    <source>
        <dbReference type="Google" id="ProtNLM"/>
    </source>
</evidence>
<evidence type="ECO:0000256" key="2">
    <source>
        <dbReference type="SAM" id="Phobius"/>
    </source>
</evidence>
<protein>
    <recommendedName>
        <fullName evidence="5">Major facilitator superfamily (MFS) profile domain-containing protein</fullName>
    </recommendedName>
</protein>
<keyword evidence="2" id="KW-1133">Transmembrane helix</keyword>
<sequence>MILASFSTSILHIYLCTGVITGLGLALNFQPSLIMLNRYFSARRPLANGLAAAGSPVLLCCLSPLGQALQQHYGWRGLPHPGGAAAQLLRVRGADAAAG</sequence>
<dbReference type="InterPro" id="IPR036259">
    <property type="entry name" value="MFS_trans_sf"/>
</dbReference>
<reference evidence="3" key="1">
    <citation type="submission" date="2021-01" db="EMBL/GenBank/DDBJ databases">
        <title>A chromosome-scale assembly of European eel, Anguilla anguilla.</title>
        <authorList>
            <person name="Henkel C."/>
            <person name="Jong-Raadsen S.A."/>
            <person name="Dufour S."/>
            <person name="Weltzien F.-A."/>
            <person name="Palstra A.P."/>
            <person name="Pelster B."/>
            <person name="Spaink H.P."/>
            <person name="Van Den Thillart G.E."/>
            <person name="Jansen H."/>
            <person name="Zahm M."/>
            <person name="Klopp C."/>
            <person name="Cedric C."/>
            <person name="Louis A."/>
            <person name="Berthelot C."/>
            <person name="Parey E."/>
            <person name="Roest Crollius H."/>
            <person name="Montfort J."/>
            <person name="Robinson-Rechavi M."/>
            <person name="Bucao C."/>
            <person name="Bouchez O."/>
            <person name="Gislard M."/>
            <person name="Lluch J."/>
            <person name="Milhes M."/>
            <person name="Lampietro C."/>
            <person name="Lopez Roques C."/>
            <person name="Donnadieu C."/>
            <person name="Braasch I."/>
            <person name="Desvignes T."/>
            <person name="Postlethwait J."/>
            <person name="Bobe J."/>
            <person name="Guiguen Y."/>
            <person name="Dirks R."/>
        </authorList>
    </citation>
    <scope>NUCLEOTIDE SEQUENCE</scope>
    <source>
        <strain evidence="3">Tag_6206</strain>
        <tissue evidence="3">Liver</tissue>
    </source>
</reference>
<feature type="transmembrane region" description="Helical" evidence="2">
    <location>
        <begin position="12"/>
        <end position="36"/>
    </location>
</feature>
<keyword evidence="2" id="KW-0812">Transmembrane</keyword>
<feature type="non-terminal residue" evidence="3">
    <location>
        <position position="1"/>
    </location>
</feature>
<dbReference type="GO" id="GO:0016323">
    <property type="term" value="C:basolateral plasma membrane"/>
    <property type="evidence" value="ECO:0007669"/>
    <property type="project" value="TreeGrafter"/>
</dbReference>
<dbReference type="InterPro" id="IPR050327">
    <property type="entry name" value="Proton-linked_MCT"/>
</dbReference>
<name>A0A9D3LUP9_ANGAN</name>
<organism evidence="3 4">
    <name type="scientific">Anguilla anguilla</name>
    <name type="common">European freshwater eel</name>
    <name type="synonym">Muraena anguilla</name>
    <dbReference type="NCBI Taxonomy" id="7936"/>
    <lineage>
        <taxon>Eukaryota</taxon>
        <taxon>Metazoa</taxon>
        <taxon>Chordata</taxon>
        <taxon>Craniata</taxon>
        <taxon>Vertebrata</taxon>
        <taxon>Euteleostomi</taxon>
        <taxon>Actinopterygii</taxon>
        <taxon>Neopterygii</taxon>
        <taxon>Teleostei</taxon>
        <taxon>Anguilliformes</taxon>
        <taxon>Anguillidae</taxon>
        <taxon>Anguilla</taxon>
    </lineage>
</organism>
<dbReference type="AlphaFoldDB" id="A0A9D3LUP9"/>
<evidence type="ECO:0000313" key="3">
    <source>
        <dbReference type="EMBL" id="KAG5833003.1"/>
    </source>
</evidence>
<comment type="caution">
    <text evidence="3">The sequence shown here is derived from an EMBL/GenBank/DDBJ whole genome shotgun (WGS) entry which is preliminary data.</text>
</comment>
<dbReference type="EMBL" id="JAFIRN010000017">
    <property type="protein sequence ID" value="KAG5833003.1"/>
    <property type="molecule type" value="Genomic_DNA"/>
</dbReference>
<accession>A0A9D3LUP9</accession>
<keyword evidence="4" id="KW-1185">Reference proteome</keyword>
<dbReference type="Gene3D" id="1.20.1250.20">
    <property type="entry name" value="MFS general substrate transporter like domains"/>
    <property type="match status" value="1"/>
</dbReference>
<dbReference type="Proteomes" id="UP001044222">
    <property type="component" value="Chromosome 17"/>
</dbReference>
<dbReference type="SUPFAM" id="SSF103473">
    <property type="entry name" value="MFS general substrate transporter"/>
    <property type="match status" value="1"/>
</dbReference>
<dbReference type="GO" id="GO:0015650">
    <property type="term" value="F:lactate:proton symporter activity"/>
    <property type="evidence" value="ECO:0007669"/>
    <property type="project" value="TreeGrafter"/>
</dbReference>
<evidence type="ECO:0000256" key="1">
    <source>
        <dbReference type="ARBA" id="ARBA00004141"/>
    </source>
</evidence>
<gene>
    <name evidence="3" type="ORF">ANANG_G00297250</name>
</gene>
<proteinExistence type="predicted"/>
<evidence type="ECO:0000313" key="4">
    <source>
        <dbReference type="Proteomes" id="UP001044222"/>
    </source>
</evidence>
<keyword evidence="2" id="KW-0472">Membrane</keyword>
<comment type="subcellular location">
    <subcellularLocation>
        <location evidence="1">Membrane</location>
        <topology evidence="1">Multi-pass membrane protein</topology>
    </subcellularLocation>
</comment>
<dbReference type="PANTHER" id="PTHR11360:SF27">
    <property type="entry name" value="MONOCARBOXYLATE TRANSPORTER 4"/>
    <property type="match status" value="1"/>
</dbReference>
<dbReference type="PANTHER" id="PTHR11360">
    <property type="entry name" value="MONOCARBOXYLATE TRANSPORTER"/>
    <property type="match status" value="1"/>
</dbReference>